<reference evidence="4" key="1">
    <citation type="journal article" date="2019" name="Int. J. Syst. Evol. Microbiol.">
        <title>The Global Catalogue of Microorganisms (GCM) 10K type strain sequencing project: providing services to taxonomists for standard genome sequencing and annotation.</title>
        <authorList>
            <consortium name="The Broad Institute Genomics Platform"/>
            <consortium name="The Broad Institute Genome Sequencing Center for Infectious Disease"/>
            <person name="Wu L."/>
            <person name="Ma J."/>
        </authorList>
    </citation>
    <scope>NUCLEOTIDE SEQUENCE [LARGE SCALE GENOMIC DNA]</scope>
    <source>
        <strain evidence="4">CGMCC 4.7152</strain>
    </source>
</reference>
<gene>
    <name evidence="3" type="ORF">ACFPIJ_34845</name>
</gene>
<keyword evidence="1" id="KW-1133">Transmembrane helix</keyword>
<evidence type="ECO:0000313" key="4">
    <source>
        <dbReference type="Proteomes" id="UP001595912"/>
    </source>
</evidence>
<protein>
    <submittedName>
        <fullName evidence="3">Nitrate- and nitrite sensing domain-containing protein</fullName>
    </submittedName>
</protein>
<dbReference type="Pfam" id="PF08376">
    <property type="entry name" value="NIT"/>
    <property type="match status" value="1"/>
</dbReference>
<dbReference type="RefSeq" id="WP_380121609.1">
    <property type="nucleotide sequence ID" value="NZ_JBHSIU010000046.1"/>
</dbReference>
<proteinExistence type="predicted"/>
<evidence type="ECO:0000259" key="2">
    <source>
        <dbReference type="Pfam" id="PF08376"/>
    </source>
</evidence>
<dbReference type="Proteomes" id="UP001595912">
    <property type="component" value="Unassembled WGS sequence"/>
</dbReference>
<feature type="transmembrane region" description="Helical" evidence="1">
    <location>
        <begin position="12"/>
        <end position="34"/>
    </location>
</feature>
<evidence type="ECO:0000256" key="1">
    <source>
        <dbReference type="SAM" id="Phobius"/>
    </source>
</evidence>
<name>A0ABV9W612_9ACTN</name>
<feature type="domain" description="Nitrate/nitrite sensing protein" evidence="2">
    <location>
        <begin position="57"/>
        <end position="291"/>
    </location>
</feature>
<dbReference type="InterPro" id="IPR013587">
    <property type="entry name" value="Nitrate/nitrite_sensing"/>
</dbReference>
<accession>A0ABV9W612</accession>
<keyword evidence="1" id="KW-0472">Membrane</keyword>
<comment type="caution">
    <text evidence="3">The sequence shown here is derived from an EMBL/GenBank/DDBJ whole genome shotgun (WGS) entry which is preliminary data.</text>
</comment>
<dbReference type="EMBL" id="JBHSIU010000046">
    <property type="protein sequence ID" value="MFC5002995.1"/>
    <property type="molecule type" value="Genomic_DNA"/>
</dbReference>
<sequence length="320" mass="34723">MNNRWSIRAKITAMLAIPIVMLVAIWLFAVSFTLETALDLRNAKLVSDKVTEPAEAMVEQLQIERQLTTVYVAGGRRNAGAVQEQRAKIDLEVKEFRELASDKDFQDVASAETKQAIATSTNALDALPQLRQLADNGGQADAVRQAYSGIITGSYGIGESVTNHQDSEVTEEATGVFVLGLSRDLYSQEDALITQAAASNQFTASVHTELVALIGQKRLILPYGVTLLPTQTQARYRMVAAGEAMQKLTQLENQLLAPPPGTAEAAGINLQAWRGAFDPVNEDLKRFRGEVQAHNVQAARDASDAIFLRLGVAGVWGCSR</sequence>
<organism evidence="3 4">
    <name type="scientific">Dactylosporangium cerinum</name>
    <dbReference type="NCBI Taxonomy" id="1434730"/>
    <lineage>
        <taxon>Bacteria</taxon>
        <taxon>Bacillati</taxon>
        <taxon>Actinomycetota</taxon>
        <taxon>Actinomycetes</taxon>
        <taxon>Micromonosporales</taxon>
        <taxon>Micromonosporaceae</taxon>
        <taxon>Dactylosporangium</taxon>
    </lineage>
</organism>
<keyword evidence="1" id="KW-0812">Transmembrane</keyword>
<keyword evidence="4" id="KW-1185">Reference proteome</keyword>
<evidence type="ECO:0000313" key="3">
    <source>
        <dbReference type="EMBL" id="MFC5002995.1"/>
    </source>
</evidence>